<dbReference type="EC" id="3.5.1.1" evidence="6"/>
<dbReference type="InterPro" id="IPR040919">
    <property type="entry name" value="Asparaginase_C"/>
</dbReference>
<keyword evidence="7" id="KW-1185">Reference proteome</keyword>
<dbReference type="PIRSF" id="PIRSF500176">
    <property type="entry name" value="L_ASNase"/>
    <property type="match status" value="1"/>
</dbReference>
<dbReference type="Gene3D" id="3.40.50.40">
    <property type="match status" value="1"/>
</dbReference>
<dbReference type="Proteomes" id="UP000004870">
    <property type="component" value="Unassembled WGS sequence"/>
</dbReference>
<feature type="binding site" evidence="2">
    <location>
        <begin position="90"/>
        <end position="91"/>
    </location>
    <ligand>
        <name>substrate</name>
    </ligand>
</feature>
<dbReference type="InterPro" id="IPR006034">
    <property type="entry name" value="Asparaginase/glutaminase-like"/>
</dbReference>
<dbReference type="Gene3D" id="3.40.50.1170">
    <property type="entry name" value="L-asparaginase, N-terminal domain"/>
    <property type="match status" value="1"/>
</dbReference>
<dbReference type="InterPro" id="IPR027475">
    <property type="entry name" value="Asparaginase/glutaminase_AS2"/>
</dbReference>
<dbReference type="PANTHER" id="PTHR11707">
    <property type="entry name" value="L-ASPARAGINASE"/>
    <property type="match status" value="1"/>
</dbReference>
<dbReference type="PIRSF" id="PIRSF001220">
    <property type="entry name" value="L-ASNase_gatD"/>
    <property type="match status" value="1"/>
</dbReference>
<dbReference type="Pfam" id="PF17763">
    <property type="entry name" value="Asparaginase_C"/>
    <property type="match status" value="1"/>
</dbReference>
<sequence length="329" mass="34879">MARREPLVSGILVIYAGGTIGMKPGPAGLVSDPQFVARLQAALPDVAFAVFTCEPAIDSSSATPAAWQRLADAVATRREDYRGFVILHGTDTLAYSAAALSEMLRGLGRAVVLTGSQIPLGQPESDALRNVRGALAFAAMDAVQQTAVFFYDRLLRGDAVRKLDAQSFAAFDSPNADWLGMFDGEMATLSAPLFEEGEESAFLCGDWRGFQEGAVASLLVTPGMPESAFAPLLADTRLRALVLLSYGVGNLPVRADLHQALQAAMARGVCVVNVSQCWRGEVAGHSYAVGAARLGALSGGRMTPEAVYARLHCLLAESDAPLTPRWSHR</sequence>
<dbReference type="AlphaFoldDB" id="C8ND90"/>
<dbReference type="PROSITE" id="PS00917">
    <property type="entry name" value="ASN_GLN_ASE_2"/>
    <property type="match status" value="1"/>
</dbReference>
<evidence type="ECO:0000313" key="7">
    <source>
        <dbReference type="Proteomes" id="UP000004870"/>
    </source>
</evidence>
<proteinExistence type="predicted"/>
<dbReference type="EMBL" id="ACKY01000130">
    <property type="protein sequence ID" value="EEV87483.1"/>
    <property type="molecule type" value="Genomic_DNA"/>
</dbReference>
<feature type="binding site" evidence="2">
    <location>
        <position position="59"/>
    </location>
    <ligand>
        <name>substrate</name>
    </ligand>
</feature>
<evidence type="ECO:0000256" key="1">
    <source>
        <dbReference type="PIRSR" id="PIRSR001220-1"/>
    </source>
</evidence>
<dbReference type="SFLD" id="SFLDS00057">
    <property type="entry name" value="Glutaminase/Asparaginase"/>
    <property type="match status" value="1"/>
</dbReference>
<dbReference type="InterPro" id="IPR036152">
    <property type="entry name" value="Asp/glu_Ase-like_sf"/>
</dbReference>
<evidence type="ECO:0000259" key="5">
    <source>
        <dbReference type="Pfam" id="PF17763"/>
    </source>
</evidence>
<feature type="domain" description="Asparaginase/glutaminase C-terminal" evidence="5">
    <location>
        <begin position="215"/>
        <end position="319"/>
    </location>
</feature>
<dbReference type="PROSITE" id="PS51732">
    <property type="entry name" value="ASN_GLN_ASE_3"/>
    <property type="match status" value="1"/>
</dbReference>
<feature type="active site" description="O-isoaspartyl threonine intermediate" evidence="1">
    <location>
        <position position="19"/>
    </location>
</feature>
<dbReference type="InterPro" id="IPR037152">
    <property type="entry name" value="L-asparaginase_N_sf"/>
</dbReference>
<accession>C8ND90</accession>
<dbReference type="STRING" id="2718.CHUV0807_1835"/>
<evidence type="ECO:0000256" key="3">
    <source>
        <dbReference type="PROSITE-ProRule" id="PRU10100"/>
    </source>
</evidence>
<dbReference type="SMART" id="SM00870">
    <property type="entry name" value="Asparaginase"/>
    <property type="match status" value="1"/>
</dbReference>
<dbReference type="HOGENOM" id="CLU_019134_2_3_6"/>
<keyword evidence="6" id="KW-0378">Hydrolase</keyword>
<dbReference type="InterPro" id="IPR027473">
    <property type="entry name" value="L-asparaginase_C"/>
</dbReference>
<evidence type="ECO:0000256" key="2">
    <source>
        <dbReference type="PIRSR" id="PIRSR001220-2"/>
    </source>
</evidence>
<dbReference type="PANTHER" id="PTHR11707:SF28">
    <property type="entry name" value="60 KDA LYSOPHOSPHOLIPASE"/>
    <property type="match status" value="1"/>
</dbReference>
<protein>
    <submittedName>
        <fullName evidence="6">L-asparaginase, type I</fullName>
        <ecNumber evidence="6">3.5.1.1</ecNumber>
    </submittedName>
</protein>
<dbReference type="GO" id="GO:0004067">
    <property type="term" value="F:asparaginase activity"/>
    <property type="evidence" value="ECO:0007669"/>
    <property type="project" value="UniProtKB-UniRule"/>
</dbReference>
<organism evidence="6 7">
    <name type="scientific">Cardiobacterium hominis (strain ATCC 15826 / DSM 8339 / NCTC 10426 / 6573)</name>
    <dbReference type="NCBI Taxonomy" id="638300"/>
    <lineage>
        <taxon>Bacteria</taxon>
        <taxon>Pseudomonadati</taxon>
        <taxon>Pseudomonadota</taxon>
        <taxon>Gammaproteobacteria</taxon>
        <taxon>Cardiobacteriales</taxon>
        <taxon>Cardiobacteriaceae</taxon>
        <taxon>Cardiobacterium</taxon>
    </lineage>
</organism>
<evidence type="ECO:0000259" key="4">
    <source>
        <dbReference type="Pfam" id="PF00710"/>
    </source>
</evidence>
<feature type="domain" description="L-asparaginase N-terminal" evidence="4">
    <location>
        <begin position="11"/>
        <end position="186"/>
    </location>
</feature>
<dbReference type="PRINTS" id="PR00139">
    <property type="entry name" value="ASNGLNASE"/>
</dbReference>
<feature type="active site" evidence="3">
    <location>
        <position position="90"/>
    </location>
</feature>
<dbReference type="SUPFAM" id="SSF53774">
    <property type="entry name" value="Glutaminase/Asparaginase"/>
    <property type="match status" value="1"/>
</dbReference>
<dbReference type="CDD" id="cd08963">
    <property type="entry name" value="L-asparaginase_I"/>
    <property type="match status" value="1"/>
</dbReference>
<dbReference type="InterPro" id="IPR041725">
    <property type="entry name" value="L-asparaginase_I"/>
</dbReference>
<dbReference type="InterPro" id="IPR027474">
    <property type="entry name" value="L-asparaginase_N"/>
</dbReference>
<reference evidence="6 7" key="1">
    <citation type="submission" date="2009-08" db="EMBL/GenBank/DDBJ databases">
        <authorList>
            <person name="Qin X."/>
            <person name="Bachman B."/>
            <person name="Battles P."/>
            <person name="Bell A."/>
            <person name="Bess C."/>
            <person name="Bickham C."/>
            <person name="Chaboub L."/>
            <person name="Chen D."/>
            <person name="Coyle M."/>
            <person name="Deiros D.R."/>
            <person name="Dinh H."/>
            <person name="Forbes L."/>
            <person name="Fowler G."/>
            <person name="Francisco L."/>
            <person name="Fu Q."/>
            <person name="Gubbala S."/>
            <person name="Hale W."/>
            <person name="Han Y."/>
            <person name="Hemphill L."/>
            <person name="Highlander S.K."/>
            <person name="Hirani K."/>
            <person name="Hogues M."/>
            <person name="Jackson L."/>
            <person name="Jakkamsetti A."/>
            <person name="Javaid M."/>
            <person name="Jiang H."/>
            <person name="Korchina V."/>
            <person name="Kovar C."/>
            <person name="Lara F."/>
            <person name="Lee S."/>
            <person name="Mata R."/>
            <person name="Mathew T."/>
            <person name="Moen C."/>
            <person name="Morales K."/>
            <person name="Munidasa M."/>
            <person name="Nazareth L."/>
            <person name="Ngo R."/>
            <person name="Nguyen L."/>
            <person name="Okwuonu G."/>
            <person name="Ongeri F."/>
            <person name="Patil S."/>
            <person name="Petrosino J."/>
            <person name="Pham C."/>
            <person name="Pham P."/>
            <person name="Pu L.-L."/>
            <person name="Puazo M."/>
            <person name="Raj R."/>
            <person name="Reid J."/>
            <person name="Rouhana J."/>
            <person name="Saada N."/>
            <person name="Shang Y."/>
            <person name="Simmons D."/>
            <person name="Thornton R."/>
            <person name="Warren J."/>
            <person name="Weissenberger G."/>
            <person name="Zhang J."/>
            <person name="Zhang L."/>
            <person name="Zhou C."/>
            <person name="Zhu D."/>
            <person name="Muzny D."/>
            <person name="Worley K."/>
            <person name="Gibbs R."/>
        </authorList>
    </citation>
    <scope>NUCLEOTIDE SEQUENCE [LARGE SCALE GENOMIC DNA]</scope>
    <source>
        <strain evidence="7">ATCC 15826 / DSM 8339 / NCTC 10426 / 6573</strain>
    </source>
</reference>
<comment type="caution">
    <text evidence="6">The sequence shown here is derived from an EMBL/GenBank/DDBJ whole genome shotgun (WGS) entry which is preliminary data.</text>
</comment>
<name>C8ND90_CARH6</name>
<gene>
    <name evidence="6" type="primary">ansA</name>
    <name evidence="6" type="ORF">HMPREF0198_2468</name>
</gene>
<evidence type="ECO:0000313" key="6">
    <source>
        <dbReference type="EMBL" id="EEV87483.1"/>
    </source>
</evidence>
<dbReference type="Pfam" id="PF00710">
    <property type="entry name" value="Asparaginase"/>
    <property type="match status" value="1"/>
</dbReference>